<dbReference type="Proteomes" id="UP001059844">
    <property type="component" value="Chromosome"/>
</dbReference>
<evidence type="ECO:0000313" key="2">
    <source>
        <dbReference type="EMBL" id="UUC45582.1"/>
    </source>
</evidence>
<proteinExistence type="predicted"/>
<dbReference type="EMBL" id="CP101751">
    <property type="protein sequence ID" value="UUC45582.1"/>
    <property type="molecule type" value="Genomic_DNA"/>
</dbReference>
<gene>
    <name evidence="2" type="ORF">NOX80_18420</name>
</gene>
<name>A0ABY5IRV2_9FLAO</name>
<evidence type="ECO:0000313" key="3">
    <source>
        <dbReference type="Proteomes" id="UP001059844"/>
    </source>
</evidence>
<accession>A0ABY5IRV2</accession>
<evidence type="ECO:0000256" key="1">
    <source>
        <dbReference type="SAM" id="Phobius"/>
    </source>
</evidence>
<protein>
    <recommendedName>
        <fullName evidence="4">DUF4359 domain-containing protein</fullName>
    </recommendedName>
</protein>
<dbReference type="RefSeq" id="WP_256551275.1">
    <property type="nucleotide sequence ID" value="NZ_CP101751.1"/>
</dbReference>
<sequence length="185" mass="20267">MDDAKNDVLAMNLKKNTGLNSPVDTEDVVAYSSTGSKSESSSRNSDLRVKALEKSFDVLPWLIKTGVIVGLSALGGYLIYRAFTTRFEKWDTKSGYPNANITDAEASTRANALFQAMLGAGNDINAVADQLIGLNYNAFVKVYNAFGKRQGVMPFSKNMTLTEWIVDEFDGTELSYLRGIMGGFF</sequence>
<reference evidence="2" key="1">
    <citation type="submission" date="2022-07" db="EMBL/GenBank/DDBJ databases">
        <title>Isolation, identification, and degradation of a PFOSA degrading strain from sewage treatment plant.</title>
        <authorList>
            <person name="Zhang L."/>
            <person name="Huo Y."/>
        </authorList>
    </citation>
    <scope>NUCLEOTIDE SEQUENCE</scope>
    <source>
        <strain evidence="2">C1</strain>
    </source>
</reference>
<keyword evidence="1" id="KW-0472">Membrane</keyword>
<keyword evidence="3" id="KW-1185">Reference proteome</keyword>
<keyword evidence="1" id="KW-0812">Transmembrane</keyword>
<organism evidence="2 3">
    <name type="scientific">Flavobacterium cerinum</name>
    <dbReference type="NCBI Taxonomy" id="2502784"/>
    <lineage>
        <taxon>Bacteria</taxon>
        <taxon>Pseudomonadati</taxon>
        <taxon>Bacteroidota</taxon>
        <taxon>Flavobacteriia</taxon>
        <taxon>Flavobacteriales</taxon>
        <taxon>Flavobacteriaceae</taxon>
        <taxon>Flavobacterium</taxon>
    </lineage>
</organism>
<keyword evidence="1" id="KW-1133">Transmembrane helix</keyword>
<feature type="transmembrane region" description="Helical" evidence="1">
    <location>
        <begin position="61"/>
        <end position="80"/>
    </location>
</feature>
<evidence type="ECO:0008006" key="4">
    <source>
        <dbReference type="Google" id="ProtNLM"/>
    </source>
</evidence>